<dbReference type="SMART" id="SM00829">
    <property type="entry name" value="PKS_ER"/>
    <property type="match status" value="1"/>
</dbReference>
<reference evidence="2 3" key="1">
    <citation type="journal article" date="2018" name="Nat. Ecol. Evol.">
        <title>Pezizomycetes genomes reveal the molecular basis of ectomycorrhizal truffle lifestyle.</title>
        <authorList>
            <person name="Murat C."/>
            <person name="Payen T."/>
            <person name="Noel B."/>
            <person name="Kuo A."/>
            <person name="Morin E."/>
            <person name="Chen J."/>
            <person name="Kohler A."/>
            <person name="Krizsan K."/>
            <person name="Balestrini R."/>
            <person name="Da Silva C."/>
            <person name="Montanini B."/>
            <person name="Hainaut M."/>
            <person name="Levati E."/>
            <person name="Barry K.W."/>
            <person name="Belfiori B."/>
            <person name="Cichocki N."/>
            <person name="Clum A."/>
            <person name="Dockter R.B."/>
            <person name="Fauchery L."/>
            <person name="Guy J."/>
            <person name="Iotti M."/>
            <person name="Le Tacon F."/>
            <person name="Lindquist E.A."/>
            <person name="Lipzen A."/>
            <person name="Malagnac F."/>
            <person name="Mello A."/>
            <person name="Molinier V."/>
            <person name="Miyauchi S."/>
            <person name="Poulain J."/>
            <person name="Riccioni C."/>
            <person name="Rubini A."/>
            <person name="Sitrit Y."/>
            <person name="Splivallo R."/>
            <person name="Traeger S."/>
            <person name="Wang M."/>
            <person name="Zifcakova L."/>
            <person name="Wipf D."/>
            <person name="Zambonelli A."/>
            <person name="Paolocci F."/>
            <person name="Nowrousian M."/>
            <person name="Ottonello S."/>
            <person name="Baldrian P."/>
            <person name="Spatafora J.W."/>
            <person name="Henrissat B."/>
            <person name="Nagy L.G."/>
            <person name="Aury J.M."/>
            <person name="Wincker P."/>
            <person name="Grigoriev I.V."/>
            <person name="Bonfante P."/>
            <person name="Martin F.M."/>
        </authorList>
    </citation>
    <scope>NUCLEOTIDE SEQUENCE [LARGE SCALE GENOMIC DNA]</scope>
    <source>
        <strain evidence="2 3">RN42</strain>
    </source>
</reference>
<sequence>NEVLVRINTVGLNYRDIFMASAKFPVPNPPPLVQKFGALAKIKDAPLIPCSDACATVFAVGDAVTEFEPGQRVITQLAPDYLKDTDLSPTTLGTGLGGSSDGVLREFAVLPASALVPAPSNLTDEEAATISCAGITAWNALFGLAGTRSGLAVKKDDWVLIQGTGGVATWGIVLAQAVGAHVVVTTSSAVKEKWLLEELKVDGVVNYVQDTAWGTSAKAMTPDARGFDHILELGGPGTMRQSMDCIAVNGVVSIVGMLGGLEGESVSFLEALVRGCVVRGVYAGSRDMSFDMVRFIEEKTVKPVVDGVFELEKAREAFEFVAAGGHRGNVVIR</sequence>
<dbReference type="EMBL" id="ML119965">
    <property type="protein sequence ID" value="RPA71159.1"/>
    <property type="molecule type" value="Genomic_DNA"/>
</dbReference>
<dbReference type="Pfam" id="PF00107">
    <property type="entry name" value="ADH_zinc_N"/>
    <property type="match status" value="1"/>
</dbReference>
<name>A0A3N4H8V9_ASCIM</name>
<proteinExistence type="predicted"/>
<dbReference type="Gene3D" id="3.40.50.720">
    <property type="entry name" value="NAD(P)-binding Rossmann-like Domain"/>
    <property type="match status" value="1"/>
</dbReference>
<dbReference type="PANTHER" id="PTHR45033">
    <property type="match status" value="1"/>
</dbReference>
<keyword evidence="3" id="KW-1185">Reference proteome</keyword>
<evidence type="ECO:0000259" key="1">
    <source>
        <dbReference type="SMART" id="SM00829"/>
    </source>
</evidence>
<dbReference type="CDD" id="cd08276">
    <property type="entry name" value="MDR7"/>
    <property type="match status" value="1"/>
</dbReference>
<dbReference type="AlphaFoldDB" id="A0A3N4H8V9"/>
<organism evidence="2 3">
    <name type="scientific">Ascobolus immersus RN42</name>
    <dbReference type="NCBI Taxonomy" id="1160509"/>
    <lineage>
        <taxon>Eukaryota</taxon>
        <taxon>Fungi</taxon>
        <taxon>Dikarya</taxon>
        <taxon>Ascomycota</taxon>
        <taxon>Pezizomycotina</taxon>
        <taxon>Pezizomycetes</taxon>
        <taxon>Pezizales</taxon>
        <taxon>Ascobolaceae</taxon>
        <taxon>Ascobolus</taxon>
    </lineage>
</organism>
<evidence type="ECO:0000313" key="3">
    <source>
        <dbReference type="Proteomes" id="UP000275078"/>
    </source>
</evidence>
<dbReference type="SUPFAM" id="SSF51735">
    <property type="entry name" value="NAD(P)-binding Rossmann-fold domains"/>
    <property type="match status" value="1"/>
</dbReference>
<dbReference type="OrthoDB" id="9930022at2759"/>
<evidence type="ECO:0000313" key="2">
    <source>
        <dbReference type="EMBL" id="RPA71159.1"/>
    </source>
</evidence>
<feature type="domain" description="Enoyl reductase (ER)" evidence="1">
    <location>
        <begin position="1"/>
        <end position="332"/>
    </location>
</feature>
<dbReference type="InterPro" id="IPR011032">
    <property type="entry name" value="GroES-like_sf"/>
</dbReference>
<dbReference type="Proteomes" id="UP000275078">
    <property type="component" value="Unassembled WGS sequence"/>
</dbReference>
<feature type="non-terminal residue" evidence="2">
    <location>
        <position position="333"/>
    </location>
</feature>
<dbReference type="InterPro" id="IPR013154">
    <property type="entry name" value="ADH-like_N"/>
</dbReference>
<accession>A0A3N4H8V9</accession>
<dbReference type="PANTHER" id="PTHR45033:SF2">
    <property type="entry name" value="ZINC-TYPE ALCOHOL DEHYDROGENASE-LIKE PROTEIN C1773.06C"/>
    <property type="match status" value="1"/>
</dbReference>
<dbReference type="Pfam" id="PF08240">
    <property type="entry name" value="ADH_N"/>
    <property type="match status" value="1"/>
</dbReference>
<dbReference type="SUPFAM" id="SSF50129">
    <property type="entry name" value="GroES-like"/>
    <property type="match status" value="1"/>
</dbReference>
<dbReference type="STRING" id="1160509.A0A3N4H8V9"/>
<protein>
    <submittedName>
        <fullName evidence="2">NAD(P)-binding protein</fullName>
    </submittedName>
</protein>
<dbReference type="InterPro" id="IPR013149">
    <property type="entry name" value="ADH-like_C"/>
</dbReference>
<gene>
    <name evidence="2" type="ORF">BJ508DRAFT_188619</name>
</gene>
<dbReference type="GO" id="GO:0016491">
    <property type="term" value="F:oxidoreductase activity"/>
    <property type="evidence" value="ECO:0007669"/>
    <property type="project" value="InterPro"/>
</dbReference>
<feature type="non-terminal residue" evidence="2">
    <location>
        <position position="1"/>
    </location>
</feature>
<dbReference type="Gene3D" id="3.90.180.10">
    <property type="entry name" value="Medium-chain alcohol dehydrogenases, catalytic domain"/>
    <property type="match status" value="1"/>
</dbReference>
<dbReference type="InterPro" id="IPR036291">
    <property type="entry name" value="NAD(P)-bd_dom_sf"/>
</dbReference>
<dbReference type="InterPro" id="IPR020843">
    <property type="entry name" value="ER"/>
</dbReference>
<dbReference type="InterPro" id="IPR052711">
    <property type="entry name" value="Zinc_ADH-like"/>
</dbReference>